<organism evidence="1 2">
    <name type="scientific">Novosphingobium pentaromativorans</name>
    <dbReference type="NCBI Taxonomy" id="205844"/>
    <lineage>
        <taxon>Bacteria</taxon>
        <taxon>Pseudomonadati</taxon>
        <taxon>Pseudomonadota</taxon>
        <taxon>Alphaproteobacteria</taxon>
        <taxon>Sphingomonadales</taxon>
        <taxon>Sphingomonadaceae</taxon>
        <taxon>Novosphingobium</taxon>
    </lineage>
</organism>
<protein>
    <submittedName>
        <fullName evidence="1">Uncharacterized protein</fullName>
    </submittedName>
</protein>
<proteinExistence type="predicted"/>
<comment type="caution">
    <text evidence="1">The sequence shown here is derived from an EMBL/GenBank/DDBJ whole genome shotgun (WGS) entry which is preliminary data.</text>
</comment>
<dbReference type="EMBL" id="QFPX01000016">
    <property type="protein sequence ID" value="PZQ53324.1"/>
    <property type="molecule type" value="Genomic_DNA"/>
</dbReference>
<dbReference type="AlphaFoldDB" id="A0A2W5NK09"/>
<sequence>MSLAVFTCIGGICSVTTSISPVSGFLICDPTGGITIGSGVIAGVGVGVGVGEGVGADCAQA</sequence>
<gene>
    <name evidence="1" type="ORF">DI555_16920</name>
</gene>
<dbReference type="Proteomes" id="UP000249082">
    <property type="component" value="Unassembled WGS sequence"/>
</dbReference>
<evidence type="ECO:0000313" key="1">
    <source>
        <dbReference type="EMBL" id="PZQ53324.1"/>
    </source>
</evidence>
<accession>A0A2W5NK09</accession>
<reference evidence="1 2" key="1">
    <citation type="submission" date="2017-08" db="EMBL/GenBank/DDBJ databases">
        <title>Infants hospitalized years apart are colonized by the same room-sourced microbial strains.</title>
        <authorList>
            <person name="Brooks B."/>
            <person name="Olm M.R."/>
            <person name="Firek B.A."/>
            <person name="Baker R."/>
            <person name="Thomas B.C."/>
            <person name="Morowitz M.J."/>
            <person name="Banfield J.F."/>
        </authorList>
    </citation>
    <scope>NUCLEOTIDE SEQUENCE [LARGE SCALE GENOMIC DNA]</scope>
    <source>
        <strain evidence="1">S2_005_002_R2_33</strain>
    </source>
</reference>
<name>A0A2W5NK09_9SPHN</name>
<evidence type="ECO:0000313" key="2">
    <source>
        <dbReference type="Proteomes" id="UP000249082"/>
    </source>
</evidence>